<evidence type="ECO:0000313" key="9">
    <source>
        <dbReference type="Proteomes" id="UP000054859"/>
    </source>
</evidence>
<dbReference type="EMBL" id="LNKA01000001">
    <property type="protein sequence ID" value="KTC66127.1"/>
    <property type="molecule type" value="Genomic_DNA"/>
</dbReference>
<dbReference type="Proteomes" id="UP000054859">
    <property type="component" value="Unassembled WGS sequence"/>
</dbReference>
<dbReference type="InterPro" id="IPR001461">
    <property type="entry name" value="Aspartic_peptidase_A1"/>
</dbReference>
<dbReference type="AlphaFoldDB" id="A0A0W0R4W3"/>
<feature type="chain" id="PRO_5036002966" description="Eukaryotic aspartyl protease" evidence="6">
    <location>
        <begin position="18"/>
        <end position="392"/>
    </location>
</feature>
<dbReference type="EMBL" id="LR134428">
    <property type="protein sequence ID" value="VEH85639.1"/>
    <property type="molecule type" value="Genomic_DNA"/>
</dbReference>
<dbReference type="KEGG" id="ladl:NCTC12735_01274"/>
<organism evidence="7 9">
    <name type="scientific">Legionella adelaidensis</name>
    <dbReference type="NCBI Taxonomy" id="45056"/>
    <lineage>
        <taxon>Bacteria</taxon>
        <taxon>Pseudomonadati</taxon>
        <taxon>Pseudomonadota</taxon>
        <taxon>Gammaproteobacteria</taxon>
        <taxon>Legionellales</taxon>
        <taxon>Legionellaceae</taxon>
        <taxon>Legionella</taxon>
    </lineage>
</organism>
<evidence type="ECO:0000256" key="1">
    <source>
        <dbReference type="ARBA" id="ARBA00022670"/>
    </source>
</evidence>
<feature type="signal peptide" evidence="6">
    <location>
        <begin position="1"/>
        <end position="17"/>
    </location>
</feature>
<dbReference type="Gene3D" id="2.40.70.10">
    <property type="entry name" value="Acid Proteases"/>
    <property type="match status" value="2"/>
</dbReference>
<keyword evidence="3" id="KW-0064">Aspartyl protease</keyword>
<keyword evidence="4" id="KW-0378">Hydrolase</keyword>
<evidence type="ECO:0000256" key="6">
    <source>
        <dbReference type="SAM" id="SignalP"/>
    </source>
</evidence>
<reference evidence="8 10" key="2">
    <citation type="submission" date="2018-12" db="EMBL/GenBank/DDBJ databases">
        <authorList>
            <consortium name="Pathogen Informatics"/>
        </authorList>
    </citation>
    <scope>NUCLEOTIDE SEQUENCE [LARGE SCALE GENOMIC DNA]</scope>
    <source>
        <strain evidence="8 10">NCTC12735</strain>
        <plasmid evidence="10">19</plasmid>
    </source>
</reference>
<dbReference type="Proteomes" id="UP000281170">
    <property type="component" value="Plasmid 19"/>
</dbReference>
<gene>
    <name evidence="7" type="ORF">Lade_0785</name>
    <name evidence="8" type="ORF">NCTC12735_01274</name>
</gene>
<dbReference type="OrthoDB" id="5632194at2"/>
<keyword evidence="1" id="KW-0645">Protease</keyword>
<dbReference type="STRING" id="45056.Lade_0785"/>
<reference evidence="7 9" key="1">
    <citation type="submission" date="2015-11" db="EMBL/GenBank/DDBJ databases">
        <title>Identification of large and diverse effector repertoires of 38 Legionella species.</title>
        <authorList>
            <person name="Burstein D."/>
            <person name="Amaro F."/>
            <person name="Zusman T."/>
            <person name="Lifshitz Z."/>
            <person name="Cohen O."/>
            <person name="Gilbert J.A."/>
            <person name="Pupko T."/>
            <person name="Shuman H.A."/>
            <person name="Segal G."/>
        </authorList>
    </citation>
    <scope>NUCLEOTIDE SEQUENCE [LARGE SCALE GENOMIC DNA]</scope>
    <source>
        <strain evidence="7 9">1762-AUS-E</strain>
    </source>
</reference>
<dbReference type="InterPro" id="IPR021109">
    <property type="entry name" value="Peptidase_aspartic_dom_sf"/>
</dbReference>
<keyword evidence="2 6" id="KW-0732">Signal</keyword>
<proteinExistence type="predicted"/>
<evidence type="ECO:0000256" key="2">
    <source>
        <dbReference type="ARBA" id="ARBA00022729"/>
    </source>
</evidence>
<accession>A0A0W0R4W3</accession>
<keyword evidence="8" id="KW-0614">Plasmid</keyword>
<sequence>MLFKSFSIFFICINSFAATTTLEDKITLPLSYYAELGVYTTPIHVGKTNAQPIEAIIDTGSSSLVFVGSPEICPTCKNEITKGSVNPDALQQGETKKTINLTYGSANDKALEFLTPLTFGAEGKGQTKMKVFVLKDSTQPSSIMGLIHYNLREDQVDFVPFLLQVTENFNKFSDLTFILCADKGKSALHIGSYKMKEPPMLVSTRVPSKFYEIHTSGFYDKQGKPIIKTADKFEGAIIDTGTGGFIVLDPELFTPLHQYIFQHAGAANDKLDEKFWNENYCIIKKDVNFSAFPTVQIGFENAKTNQVSFLKLDPKTYLNRAGCDEGYVRLVFTKGLPPAHPTALRNHHERKAQGATPAMIIGTSLLSDYAMQIHFKDNPRIEFYDNKSLCHM</sequence>
<keyword evidence="9" id="KW-1185">Reference proteome</keyword>
<geneLocation type="plasmid" evidence="8 10">
    <name>19</name>
</geneLocation>
<dbReference type="GO" id="GO:0006508">
    <property type="term" value="P:proteolysis"/>
    <property type="evidence" value="ECO:0007669"/>
    <property type="project" value="UniProtKB-KW"/>
</dbReference>
<dbReference type="PANTHER" id="PTHR47965:SF12">
    <property type="entry name" value="ASPARTIC PROTEINASE 3-RELATED"/>
    <property type="match status" value="1"/>
</dbReference>
<evidence type="ECO:0000313" key="7">
    <source>
        <dbReference type="EMBL" id="KTC66127.1"/>
    </source>
</evidence>
<dbReference type="SUPFAM" id="SSF50630">
    <property type="entry name" value="Acid proteases"/>
    <property type="match status" value="1"/>
</dbReference>
<name>A0A0W0R4W3_9GAMM</name>
<evidence type="ECO:0000313" key="10">
    <source>
        <dbReference type="Proteomes" id="UP000281170"/>
    </source>
</evidence>
<dbReference type="InterPro" id="IPR001969">
    <property type="entry name" value="Aspartic_peptidase_AS"/>
</dbReference>
<evidence type="ECO:0000256" key="5">
    <source>
        <dbReference type="ARBA" id="ARBA00023145"/>
    </source>
</evidence>
<evidence type="ECO:0000256" key="4">
    <source>
        <dbReference type="ARBA" id="ARBA00022801"/>
    </source>
</evidence>
<dbReference type="PROSITE" id="PS00141">
    <property type="entry name" value="ASP_PROTEASE"/>
    <property type="match status" value="1"/>
</dbReference>
<evidence type="ECO:0000256" key="3">
    <source>
        <dbReference type="ARBA" id="ARBA00022750"/>
    </source>
</evidence>
<dbReference type="PATRIC" id="fig|45056.6.peg.813"/>
<dbReference type="RefSeq" id="WP_058461831.1">
    <property type="nucleotide sequence ID" value="NZ_CAAAHS010000005.1"/>
</dbReference>
<dbReference type="PANTHER" id="PTHR47965">
    <property type="entry name" value="ASPARTYL PROTEASE-RELATED"/>
    <property type="match status" value="1"/>
</dbReference>
<keyword evidence="5" id="KW-0865">Zymogen</keyword>
<protein>
    <recommendedName>
        <fullName evidence="11">Eukaryotic aspartyl protease</fullName>
    </recommendedName>
</protein>
<evidence type="ECO:0000313" key="8">
    <source>
        <dbReference type="EMBL" id="VEH85639.1"/>
    </source>
</evidence>
<evidence type="ECO:0008006" key="11">
    <source>
        <dbReference type="Google" id="ProtNLM"/>
    </source>
</evidence>
<dbReference type="GO" id="GO:0004190">
    <property type="term" value="F:aspartic-type endopeptidase activity"/>
    <property type="evidence" value="ECO:0007669"/>
    <property type="project" value="UniProtKB-KW"/>
</dbReference>